<sequence>MISHRFVNFCSSPSSPSPSLSLSLYLSIYLSLFIDDDFCEEQLLALQARLQSAGGLLNRKGGSENDPSKSNDESTQPSSSDAVEANSDTECSKPVVLVTNADGIEAPGLNFLVEALVRDGLYNVHVCAPQSDKSVSGHSVTLRETVAVTSAEINGATAYEVSGTPVDCVSLALSGALFSWSKPLLVISGINRGSSCGHHMFYSGVVAGAREALFCGVPSMSISLNWKKDESQESDFKDAVTVCLPLINAAIRDIEKGVFPKSCLLNIEIPASPLTNKDLCVEMHMCCYAMEKEEGEGKRNGSTVSIDQLVDGVQLLTEAHQTPILLQTIGFGNMILYDLGVTLLPLLEVIEEGLVKNNSWGFKLTKQSLWRSTPSWQAVSTNRHPAGFMSNQQSLGIQLAQLSRDASAAGAARRLTTQRKNVEIVDQLELQEKLILIVSYSLLSTLLFVSCRLILAVLSTDELTFGHGARIYLQFVDKEQEGLDEDLDFRALENGFVAVTPLSLSQHNESDIHTTASEWMNAALQHGEQ</sequence>
<evidence type="ECO:0000313" key="6">
    <source>
        <dbReference type="EMBL" id="RVW52028.1"/>
    </source>
</evidence>
<dbReference type="Proteomes" id="UP000288805">
    <property type="component" value="Unassembled WGS sequence"/>
</dbReference>
<feature type="domain" description="Survival protein SurE-like phosphatase/nucleotidase" evidence="5">
    <location>
        <begin position="96"/>
        <end position="276"/>
    </location>
</feature>
<keyword evidence="2" id="KW-0479">Metal-binding</keyword>
<accession>A0A438EWD5</accession>
<evidence type="ECO:0000259" key="5">
    <source>
        <dbReference type="Pfam" id="PF01975"/>
    </source>
</evidence>
<dbReference type="Gene3D" id="3.40.1210.10">
    <property type="entry name" value="Survival protein SurE-like phosphatase/nucleotidase"/>
    <property type="match status" value="1"/>
</dbReference>
<reference evidence="6 7" key="1">
    <citation type="journal article" date="2018" name="PLoS Genet.">
        <title>Population sequencing reveals clonal diversity and ancestral inbreeding in the grapevine cultivar Chardonnay.</title>
        <authorList>
            <person name="Roach M.J."/>
            <person name="Johnson D.L."/>
            <person name="Bohlmann J."/>
            <person name="van Vuuren H.J."/>
            <person name="Jones S.J."/>
            <person name="Pretorius I.S."/>
            <person name="Schmidt S.A."/>
            <person name="Borneman A.R."/>
        </authorList>
    </citation>
    <scope>NUCLEOTIDE SEQUENCE [LARGE SCALE GENOMIC DNA]</scope>
    <source>
        <strain evidence="7">cv. Chardonnay</strain>
        <tissue evidence="6">Leaf</tissue>
    </source>
</reference>
<comment type="caution">
    <text evidence="6">The sequence shown here is derived from an EMBL/GenBank/DDBJ whole genome shotgun (WGS) entry which is preliminary data.</text>
</comment>
<feature type="compositionally biased region" description="Polar residues" evidence="4">
    <location>
        <begin position="73"/>
        <end position="88"/>
    </location>
</feature>
<evidence type="ECO:0000256" key="1">
    <source>
        <dbReference type="ARBA" id="ARBA00011062"/>
    </source>
</evidence>
<name>A0A438EWD5_VITVI</name>
<comment type="similarity">
    <text evidence="1">Belongs to the SurE nucleotidase family.</text>
</comment>
<feature type="compositionally biased region" description="Basic and acidic residues" evidence="4">
    <location>
        <begin position="61"/>
        <end position="72"/>
    </location>
</feature>
<dbReference type="InterPro" id="IPR002828">
    <property type="entry name" value="SurE-like_Pase/nucleotidase"/>
</dbReference>
<evidence type="ECO:0000256" key="4">
    <source>
        <dbReference type="SAM" id="MobiDB-lite"/>
    </source>
</evidence>
<gene>
    <name evidence="6" type="primary">surE_1</name>
    <name evidence="6" type="ORF">CK203_079568</name>
</gene>
<keyword evidence="3" id="KW-0378">Hydrolase</keyword>
<evidence type="ECO:0000256" key="3">
    <source>
        <dbReference type="ARBA" id="ARBA00022801"/>
    </source>
</evidence>
<protein>
    <submittedName>
        <fullName evidence="6">5'-nucleotidase SurE</fullName>
    </submittedName>
</protein>
<dbReference type="InterPro" id="IPR030048">
    <property type="entry name" value="SurE"/>
</dbReference>
<dbReference type="PANTHER" id="PTHR30457">
    <property type="entry name" value="5'-NUCLEOTIDASE SURE"/>
    <property type="match status" value="1"/>
</dbReference>
<dbReference type="GO" id="GO:0046872">
    <property type="term" value="F:metal ion binding"/>
    <property type="evidence" value="ECO:0007669"/>
    <property type="project" value="UniProtKB-KW"/>
</dbReference>
<dbReference type="GO" id="GO:0008252">
    <property type="term" value="F:nucleotidase activity"/>
    <property type="evidence" value="ECO:0007669"/>
    <property type="project" value="InterPro"/>
</dbReference>
<dbReference type="Pfam" id="PF01975">
    <property type="entry name" value="SurE"/>
    <property type="match status" value="1"/>
</dbReference>
<dbReference type="PANTHER" id="PTHR30457:SF5">
    <property type="entry name" value="OS01G0709400 PROTEIN"/>
    <property type="match status" value="1"/>
</dbReference>
<dbReference type="SUPFAM" id="SSF64167">
    <property type="entry name" value="SurE-like"/>
    <property type="match status" value="1"/>
</dbReference>
<feature type="region of interest" description="Disordered" evidence="4">
    <location>
        <begin position="57"/>
        <end position="88"/>
    </location>
</feature>
<dbReference type="InterPro" id="IPR036523">
    <property type="entry name" value="SurE-like_sf"/>
</dbReference>
<organism evidence="6 7">
    <name type="scientific">Vitis vinifera</name>
    <name type="common">Grape</name>
    <dbReference type="NCBI Taxonomy" id="29760"/>
    <lineage>
        <taxon>Eukaryota</taxon>
        <taxon>Viridiplantae</taxon>
        <taxon>Streptophyta</taxon>
        <taxon>Embryophyta</taxon>
        <taxon>Tracheophyta</taxon>
        <taxon>Spermatophyta</taxon>
        <taxon>Magnoliopsida</taxon>
        <taxon>eudicotyledons</taxon>
        <taxon>Gunneridae</taxon>
        <taxon>Pentapetalae</taxon>
        <taxon>rosids</taxon>
        <taxon>Vitales</taxon>
        <taxon>Vitaceae</taxon>
        <taxon>Viteae</taxon>
        <taxon>Vitis</taxon>
    </lineage>
</organism>
<evidence type="ECO:0000313" key="7">
    <source>
        <dbReference type="Proteomes" id="UP000288805"/>
    </source>
</evidence>
<dbReference type="AlphaFoldDB" id="A0A438EWD5"/>
<evidence type="ECO:0000256" key="2">
    <source>
        <dbReference type="ARBA" id="ARBA00022723"/>
    </source>
</evidence>
<proteinExistence type="inferred from homology"/>
<dbReference type="EMBL" id="QGNW01001175">
    <property type="protein sequence ID" value="RVW52028.1"/>
    <property type="molecule type" value="Genomic_DNA"/>
</dbReference>